<evidence type="ECO:0000256" key="8">
    <source>
        <dbReference type="ARBA" id="ARBA00022801"/>
    </source>
</evidence>
<evidence type="ECO:0000313" key="15">
    <source>
        <dbReference type="EMBL" id="CAF1297639.1"/>
    </source>
</evidence>
<evidence type="ECO:0000256" key="5">
    <source>
        <dbReference type="ARBA" id="ARBA00022692"/>
    </source>
</evidence>
<dbReference type="CDD" id="cd14789">
    <property type="entry name" value="Tiki"/>
    <property type="match status" value="1"/>
</dbReference>
<dbReference type="GO" id="GO:0030178">
    <property type="term" value="P:negative regulation of Wnt signaling pathway"/>
    <property type="evidence" value="ECO:0007669"/>
    <property type="project" value="UniProtKB-UniRule"/>
</dbReference>
<comment type="similarity">
    <text evidence="3 13">Belongs to the TIKI family.</text>
</comment>
<evidence type="ECO:0000256" key="3">
    <source>
        <dbReference type="ARBA" id="ARBA00008261"/>
    </source>
</evidence>
<comment type="cofactor">
    <cofactor evidence="1">
        <name>Co(2+)</name>
        <dbReference type="ChEBI" id="CHEBI:48828"/>
    </cofactor>
</comment>
<comment type="function">
    <text evidence="13">Metalloprotease that acts as a negative regulator of the Wnt signaling pathway.</text>
</comment>
<name>A0A815DIS8_9BILA</name>
<dbReference type="EC" id="3.4.-.-" evidence="13"/>
<keyword evidence="10 13" id="KW-0482">Metalloprotease</keyword>
<dbReference type="EMBL" id="CAJNOL010001145">
    <property type="protein sequence ID" value="CAF1297639.1"/>
    <property type="molecule type" value="Genomic_DNA"/>
</dbReference>
<feature type="chain" id="PRO_5032493226" description="Metalloprotease TIKI homolog" evidence="14">
    <location>
        <begin position="20"/>
        <end position="278"/>
    </location>
</feature>
<keyword evidence="5" id="KW-0812">Transmembrane</keyword>
<protein>
    <recommendedName>
        <fullName evidence="13">Metalloprotease TIKI homolog</fullName>
        <ecNumber evidence="13">3.4.-.-</ecNumber>
    </recommendedName>
</protein>
<comment type="subcellular location">
    <subcellularLocation>
        <location evidence="13">Cell membrane</location>
        <topology evidence="13">Single-pass type I membrane protein</topology>
    </subcellularLocation>
    <subcellularLocation>
        <location evidence="2">Membrane</location>
        <topology evidence="2">Single-pass type I membrane protein</topology>
    </subcellularLocation>
</comment>
<dbReference type="InterPro" id="IPR040230">
    <property type="entry name" value="TIKI1/2-like"/>
</dbReference>
<evidence type="ECO:0000256" key="1">
    <source>
        <dbReference type="ARBA" id="ARBA00001941"/>
    </source>
</evidence>
<evidence type="ECO:0000256" key="4">
    <source>
        <dbReference type="ARBA" id="ARBA00022670"/>
    </source>
</evidence>
<proteinExistence type="inferred from homology"/>
<keyword evidence="4 13" id="KW-0645">Protease</keyword>
<evidence type="ECO:0000256" key="6">
    <source>
        <dbReference type="ARBA" id="ARBA00022723"/>
    </source>
</evidence>
<keyword evidence="7 13" id="KW-0732">Signal</keyword>
<dbReference type="AlphaFoldDB" id="A0A815DIS8"/>
<sequence length="278" mass="33221">MLNNILHLVLFIIFSTCSSTLLWRIETSPPSYIFGTIHIPYNLVWPYISQEIRQAFMSSTHFYAEIDVKNDAFWDDFLLCLVNRSKRIERSTNSATRGELLDVYLLVEARRLNKTVGSLESAEYHCEQDGWRYNLTTWIIMLDYIKNRMKNARFSIDDIKHYVNESIIKDYICNEIDSKYMKILFITSDEIRRIDQRDEQISRNIHRLLYYSNNNRYFFAIGAGHMLGKRQNLIVQLKKFGYKITRICTYQNHIKKKFGCKKKRNMKNCLKRKAFVKQ</sequence>
<keyword evidence="12" id="KW-0325">Glycoprotein</keyword>
<keyword evidence="13" id="KW-0879">Wnt signaling pathway</keyword>
<evidence type="ECO:0000256" key="10">
    <source>
        <dbReference type="ARBA" id="ARBA00023049"/>
    </source>
</evidence>
<evidence type="ECO:0000256" key="9">
    <source>
        <dbReference type="ARBA" id="ARBA00022989"/>
    </source>
</evidence>
<dbReference type="Pfam" id="PF01963">
    <property type="entry name" value="TraB_PrgY_gumN"/>
    <property type="match status" value="1"/>
</dbReference>
<evidence type="ECO:0000313" key="16">
    <source>
        <dbReference type="Proteomes" id="UP000663870"/>
    </source>
</evidence>
<dbReference type="PANTHER" id="PTHR31120">
    <property type="entry name" value="METALLOPROTEASE TIKI"/>
    <property type="match status" value="1"/>
</dbReference>
<evidence type="ECO:0000256" key="2">
    <source>
        <dbReference type="ARBA" id="ARBA00004479"/>
    </source>
</evidence>
<comment type="cofactor">
    <cofactor evidence="13">
        <name>Mn(2+)</name>
        <dbReference type="ChEBI" id="CHEBI:29035"/>
    </cofactor>
    <cofactor evidence="13">
        <name>Co(2+)</name>
        <dbReference type="ChEBI" id="CHEBI:48828"/>
    </cofactor>
    <text evidence="13">Divalent metal cations. Mn(2+) or Co(2+).</text>
</comment>
<dbReference type="GO" id="GO:0016055">
    <property type="term" value="P:Wnt signaling pathway"/>
    <property type="evidence" value="ECO:0007669"/>
    <property type="project" value="UniProtKB-KW"/>
</dbReference>
<reference evidence="15" key="1">
    <citation type="submission" date="2021-02" db="EMBL/GenBank/DDBJ databases">
        <authorList>
            <person name="Nowell W R."/>
        </authorList>
    </citation>
    <scope>NUCLEOTIDE SEQUENCE</scope>
</reference>
<evidence type="ECO:0000256" key="11">
    <source>
        <dbReference type="ARBA" id="ARBA00023136"/>
    </source>
</evidence>
<dbReference type="Proteomes" id="UP000663870">
    <property type="component" value="Unassembled WGS sequence"/>
</dbReference>
<keyword evidence="11" id="KW-0472">Membrane</keyword>
<keyword evidence="9" id="KW-1133">Transmembrane helix</keyword>
<keyword evidence="6 13" id="KW-0479">Metal-binding</keyword>
<dbReference type="InterPro" id="IPR002816">
    <property type="entry name" value="TraB/PrgY/GumN_fam"/>
</dbReference>
<keyword evidence="13" id="KW-1003">Cell membrane</keyword>
<feature type="signal peptide" evidence="14">
    <location>
        <begin position="1"/>
        <end position="19"/>
    </location>
</feature>
<dbReference type="GO" id="GO:0005886">
    <property type="term" value="C:plasma membrane"/>
    <property type="evidence" value="ECO:0007669"/>
    <property type="project" value="UniProtKB-SubCell"/>
</dbReference>
<evidence type="ECO:0000256" key="7">
    <source>
        <dbReference type="ARBA" id="ARBA00022729"/>
    </source>
</evidence>
<gene>
    <name evidence="15" type="ORF">JXQ802_LOCUS29328</name>
</gene>
<keyword evidence="16" id="KW-1185">Reference proteome</keyword>
<evidence type="ECO:0000256" key="13">
    <source>
        <dbReference type="RuleBase" id="RU369069"/>
    </source>
</evidence>
<accession>A0A815DIS8</accession>
<keyword evidence="8 13" id="KW-0378">Hydrolase</keyword>
<dbReference type="GO" id="GO:0046872">
    <property type="term" value="F:metal ion binding"/>
    <property type="evidence" value="ECO:0007669"/>
    <property type="project" value="UniProtKB-UniRule"/>
</dbReference>
<evidence type="ECO:0000256" key="14">
    <source>
        <dbReference type="SAM" id="SignalP"/>
    </source>
</evidence>
<dbReference type="GO" id="GO:0004222">
    <property type="term" value="F:metalloendopeptidase activity"/>
    <property type="evidence" value="ECO:0007669"/>
    <property type="project" value="UniProtKB-UniRule"/>
</dbReference>
<comment type="caution">
    <text evidence="15">The sequence shown here is derived from an EMBL/GenBank/DDBJ whole genome shotgun (WGS) entry which is preliminary data.</text>
</comment>
<evidence type="ECO:0000256" key="12">
    <source>
        <dbReference type="ARBA" id="ARBA00023180"/>
    </source>
</evidence>
<organism evidence="15 16">
    <name type="scientific">Rotaria sordida</name>
    <dbReference type="NCBI Taxonomy" id="392033"/>
    <lineage>
        <taxon>Eukaryota</taxon>
        <taxon>Metazoa</taxon>
        <taxon>Spiralia</taxon>
        <taxon>Gnathifera</taxon>
        <taxon>Rotifera</taxon>
        <taxon>Eurotatoria</taxon>
        <taxon>Bdelloidea</taxon>
        <taxon>Philodinida</taxon>
        <taxon>Philodinidae</taxon>
        <taxon>Rotaria</taxon>
    </lineage>
</organism>
<dbReference type="GO" id="GO:0006508">
    <property type="term" value="P:proteolysis"/>
    <property type="evidence" value="ECO:0007669"/>
    <property type="project" value="UniProtKB-KW"/>
</dbReference>
<dbReference type="PANTHER" id="PTHR31120:SF6">
    <property type="entry name" value="METALLOPROTEASE TIKI HOMOLOG"/>
    <property type="match status" value="1"/>
</dbReference>